<organism evidence="1 2">
    <name type="scientific">Halomonas koreensis</name>
    <dbReference type="NCBI Taxonomy" id="245385"/>
    <lineage>
        <taxon>Bacteria</taxon>
        <taxon>Pseudomonadati</taxon>
        <taxon>Pseudomonadota</taxon>
        <taxon>Gammaproteobacteria</taxon>
        <taxon>Oceanospirillales</taxon>
        <taxon>Halomonadaceae</taxon>
        <taxon>Halomonas</taxon>
    </lineage>
</organism>
<comment type="caution">
    <text evidence="1">The sequence shown here is derived from an EMBL/GenBank/DDBJ whole genome shotgun (WGS) entry which is preliminary data.</text>
</comment>
<dbReference type="Proteomes" id="UP001264519">
    <property type="component" value="Unassembled WGS sequence"/>
</dbReference>
<proteinExistence type="predicted"/>
<keyword evidence="2" id="KW-1185">Reference proteome</keyword>
<gene>
    <name evidence="1" type="ORF">QC818_02610</name>
</gene>
<name>A0ABU1FZA0_9GAMM</name>
<dbReference type="EMBL" id="JARWAK010000002">
    <property type="protein sequence ID" value="MDR5865683.1"/>
    <property type="molecule type" value="Genomic_DNA"/>
</dbReference>
<protein>
    <submittedName>
        <fullName evidence="1">Uncharacterized protein</fullName>
    </submittedName>
</protein>
<dbReference type="RefSeq" id="WP_309651286.1">
    <property type="nucleotide sequence ID" value="NZ_JARWAK010000002.1"/>
</dbReference>
<reference evidence="1 2" key="1">
    <citation type="submission" date="2023-04" db="EMBL/GenBank/DDBJ databases">
        <title>A long-awaited taxogenomic arrangement of the family Halomonadaceae.</title>
        <authorList>
            <person name="De La Haba R."/>
            <person name="Chuvochina M."/>
            <person name="Wittouck S."/>
            <person name="Arahal D.R."/>
            <person name="Sanchez-Porro C."/>
            <person name="Hugenholtz P."/>
            <person name="Ventosa A."/>
        </authorList>
    </citation>
    <scope>NUCLEOTIDE SEQUENCE [LARGE SCALE GENOMIC DNA]</scope>
    <source>
        <strain evidence="1 2">DSM 23530</strain>
    </source>
</reference>
<evidence type="ECO:0000313" key="1">
    <source>
        <dbReference type="EMBL" id="MDR5865683.1"/>
    </source>
</evidence>
<sequence>MRRHERTHIAFDEQGNEYVIDEFHDGAGPEAPHPGQPRFRTRDGHEVECLSPGAFAVRIPGEEKGIPVWTHDATHV</sequence>
<evidence type="ECO:0000313" key="2">
    <source>
        <dbReference type="Proteomes" id="UP001264519"/>
    </source>
</evidence>
<accession>A0ABU1FZA0</accession>